<accession>A0AAE1Z602</accession>
<comment type="caution">
    <text evidence="9">The sequence shown here is derived from an EMBL/GenBank/DDBJ whole genome shotgun (WGS) entry which is preliminary data.</text>
</comment>
<organism evidence="9 10">
    <name type="scientific">Schistosoma mekongi</name>
    <name type="common">Parasitic worm</name>
    <dbReference type="NCBI Taxonomy" id="38744"/>
    <lineage>
        <taxon>Eukaryota</taxon>
        <taxon>Metazoa</taxon>
        <taxon>Spiralia</taxon>
        <taxon>Lophotrochozoa</taxon>
        <taxon>Platyhelminthes</taxon>
        <taxon>Trematoda</taxon>
        <taxon>Digenea</taxon>
        <taxon>Strigeidida</taxon>
        <taxon>Schistosomatoidea</taxon>
        <taxon>Schistosomatidae</taxon>
        <taxon>Schistosoma</taxon>
    </lineage>
</organism>
<evidence type="ECO:0000259" key="8">
    <source>
        <dbReference type="PROSITE" id="PS51410"/>
    </source>
</evidence>
<reference evidence="9" key="1">
    <citation type="submission" date="2022-04" db="EMBL/GenBank/DDBJ databases">
        <authorList>
            <person name="Xu L."/>
            <person name="Lv Z."/>
        </authorList>
    </citation>
    <scope>NUCLEOTIDE SEQUENCE</scope>
    <source>
        <strain evidence="9">LV_2022a</strain>
    </source>
</reference>
<dbReference type="Pfam" id="PF00351">
    <property type="entry name" value="Biopterin_H"/>
    <property type="match status" value="1"/>
</dbReference>
<gene>
    <name evidence="9" type="ORF">MN116_008804</name>
</gene>
<dbReference type="PANTHER" id="PTHR11473">
    <property type="entry name" value="AROMATIC AMINO ACID HYDROXYLASE"/>
    <property type="match status" value="1"/>
</dbReference>
<keyword evidence="3 7" id="KW-0479">Metal-binding</keyword>
<name>A0AAE1Z602_SCHME</name>
<evidence type="ECO:0000256" key="2">
    <source>
        <dbReference type="ARBA" id="ARBA00009712"/>
    </source>
</evidence>
<reference evidence="9" key="2">
    <citation type="journal article" date="2023" name="Infect Dis Poverty">
        <title>Chromosome-scale genome of the human blood fluke Schistosoma mekongi and its implications for public health.</title>
        <authorList>
            <person name="Zhou M."/>
            <person name="Xu L."/>
            <person name="Xu D."/>
            <person name="Chen W."/>
            <person name="Khan J."/>
            <person name="Hu Y."/>
            <person name="Huang H."/>
            <person name="Wei H."/>
            <person name="Zhang Y."/>
            <person name="Chusongsang P."/>
            <person name="Tanasarnprasert K."/>
            <person name="Hu X."/>
            <person name="Limpanont Y."/>
            <person name="Lv Z."/>
        </authorList>
    </citation>
    <scope>NUCLEOTIDE SEQUENCE</scope>
    <source>
        <strain evidence="9">LV_2022a</strain>
    </source>
</reference>
<feature type="binding site" evidence="7">
    <location>
        <position position="29"/>
    </location>
    <ligand>
        <name>Fe cation</name>
        <dbReference type="ChEBI" id="CHEBI:24875"/>
    </ligand>
</feature>
<dbReference type="AlphaFoldDB" id="A0AAE1Z602"/>
<keyword evidence="4" id="KW-0560">Oxidoreductase</keyword>
<evidence type="ECO:0000256" key="4">
    <source>
        <dbReference type="ARBA" id="ARBA00023002"/>
    </source>
</evidence>
<evidence type="ECO:0000256" key="3">
    <source>
        <dbReference type="ARBA" id="ARBA00022723"/>
    </source>
</evidence>
<evidence type="ECO:0000256" key="1">
    <source>
        <dbReference type="ARBA" id="ARBA00001954"/>
    </source>
</evidence>
<sequence>MACELGLASLGATDEEITRLSTLYWFTVEFGLCHENGETCALGAGIMSSFGELENAFSGRSIKQPLSVENATIQIHDDVGYQQIYFVAESVESMKRELRCYINLSNCSTWAIYDPITETVHMKPRYSIRHDIVQHIKDEADQLKILINPFVCIEHHE</sequence>
<feature type="domain" description="Biopterin-dependent aromatic amino acid hydroxylase family profile" evidence="8">
    <location>
        <begin position="1"/>
        <end position="151"/>
    </location>
</feature>
<keyword evidence="10" id="KW-1185">Reference proteome</keyword>
<dbReference type="InterPro" id="IPR036329">
    <property type="entry name" value="Aro-AA_hydroxylase_C_sf"/>
</dbReference>
<evidence type="ECO:0000256" key="5">
    <source>
        <dbReference type="ARBA" id="ARBA00023004"/>
    </source>
</evidence>
<dbReference type="Gene3D" id="1.10.800.10">
    <property type="entry name" value="Aromatic amino acid hydroxylase"/>
    <property type="match status" value="1"/>
</dbReference>
<dbReference type="InterPro" id="IPR036951">
    <property type="entry name" value="ArAA_hydroxylase_sf"/>
</dbReference>
<dbReference type="PANTHER" id="PTHR11473:SF15">
    <property type="entry name" value="TYROSINE 3-MONOOXYGENASE"/>
    <property type="match status" value="1"/>
</dbReference>
<dbReference type="GO" id="GO:0043204">
    <property type="term" value="C:perikaryon"/>
    <property type="evidence" value="ECO:0007669"/>
    <property type="project" value="TreeGrafter"/>
</dbReference>
<dbReference type="GO" id="GO:0030424">
    <property type="term" value="C:axon"/>
    <property type="evidence" value="ECO:0007669"/>
    <property type="project" value="TreeGrafter"/>
</dbReference>
<evidence type="ECO:0000313" key="9">
    <source>
        <dbReference type="EMBL" id="KAK4467404.1"/>
    </source>
</evidence>
<dbReference type="Proteomes" id="UP001292079">
    <property type="component" value="Unassembled WGS sequence"/>
</dbReference>
<dbReference type="InterPro" id="IPR019774">
    <property type="entry name" value="Aromatic-AA_hydroxylase_C"/>
</dbReference>
<evidence type="ECO:0000313" key="10">
    <source>
        <dbReference type="Proteomes" id="UP001292079"/>
    </source>
</evidence>
<dbReference type="GO" id="GO:0005737">
    <property type="term" value="C:cytoplasm"/>
    <property type="evidence" value="ECO:0007669"/>
    <property type="project" value="TreeGrafter"/>
</dbReference>
<dbReference type="PROSITE" id="PS51410">
    <property type="entry name" value="BH4_AAA_HYDROXYL_2"/>
    <property type="match status" value="1"/>
</dbReference>
<keyword evidence="6" id="KW-0503">Monooxygenase</keyword>
<proteinExistence type="inferred from homology"/>
<protein>
    <recommendedName>
        <fullName evidence="8">Biopterin-dependent aromatic amino acid hydroxylase family profile domain-containing protein</fullName>
    </recommendedName>
</protein>
<dbReference type="EMBL" id="JALJAT010000102">
    <property type="protein sequence ID" value="KAK4467404.1"/>
    <property type="molecule type" value="Genomic_DNA"/>
</dbReference>
<dbReference type="GO" id="GO:0004511">
    <property type="term" value="F:tyrosine 3-monooxygenase activity"/>
    <property type="evidence" value="ECO:0007669"/>
    <property type="project" value="TreeGrafter"/>
</dbReference>
<dbReference type="SUPFAM" id="SSF56534">
    <property type="entry name" value="Aromatic aminoacid monoxygenases, catalytic and oligomerization domains"/>
    <property type="match status" value="1"/>
</dbReference>
<comment type="similarity">
    <text evidence="2">Belongs to the biopterin-dependent aromatic amino acid hydroxylase family.</text>
</comment>
<keyword evidence="5 7" id="KW-0408">Iron</keyword>
<comment type="cofactor">
    <cofactor evidence="1 7">
        <name>Fe(2+)</name>
        <dbReference type="ChEBI" id="CHEBI:29033"/>
    </cofactor>
</comment>
<dbReference type="PRINTS" id="PR00372">
    <property type="entry name" value="FYWHYDRXLASE"/>
</dbReference>
<dbReference type="GO" id="GO:0005506">
    <property type="term" value="F:iron ion binding"/>
    <property type="evidence" value="ECO:0007669"/>
    <property type="project" value="InterPro"/>
</dbReference>
<evidence type="ECO:0000256" key="6">
    <source>
        <dbReference type="ARBA" id="ARBA00023033"/>
    </source>
</evidence>
<dbReference type="GO" id="GO:0009072">
    <property type="term" value="P:aromatic amino acid metabolic process"/>
    <property type="evidence" value="ECO:0007669"/>
    <property type="project" value="InterPro"/>
</dbReference>
<dbReference type="InterPro" id="IPR001273">
    <property type="entry name" value="ArAA_hydroxylase"/>
</dbReference>
<evidence type="ECO:0000256" key="7">
    <source>
        <dbReference type="PIRSR" id="PIRSR601273-2"/>
    </source>
</evidence>